<dbReference type="InterPro" id="IPR000639">
    <property type="entry name" value="Epox_hydrolase-like"/>
</dbReference>
<evidence type="ECO:0000313" key="3">
    <source>
        <dbReference type="EMBL" id="MEE7492403.1"/>
    </source>
</evidence>
<dbReference type="Pfam" id="PF00561">
    <property type="entry name" value="Abhydrolase_1"/>
    <property type="match status" value="1"/>
</dbReference>
<feature type="domain" description="AB hydrolase-1" evidence="2">
    <location>
        <begin position="44"/>
        <end position="190"/>
    </location>
</feature>
<comment type="caution">
    <text evidence="3">The sequence shown here is derived from an EMBL/GenBank/DDBJ whole genome shotgun (WGS) entry which is preliminary data.</text>
</comment>
<protein>
    <submittedName>
        <fullName evidence="3">Alpha/beta hydrolase</fullName>
    </submittedName>
</protein>
<dbReference type="SUPFAM" id="SSF53474">
    <property type="entry name" value="alpha/beta-Hydrolases"/>
    <property type="match status" value="1"/>
</dbReference>
<name>A0ABU7TS28_9HYPH</name>
<dbReference type="InterPro" id="IPR000073">
    <property type="entry name" value="AB_hydrolase_1"/>
</dbReference>
<organism evidence="3 4">
    <name type="scientific">Methylobacterium oryzae</name>
    <dbReference type="NCBI Taxonomy" id="334852"/>
    <lineage>
        <taxon>Bacteria</taxon>
        <taxon>Pseudomonadati</taxon>
        <taxon>Pseudomonadota</taxon>
        <taxon>Alphaproteobacteria</taxon>
        <taxon>Hyphomicrobiales</taxon>
        <taxon>Methylobacteriaceae</taxon>
        <taxon>Methylobacterium</taxon>
    </lineage>
</organism>
<reference evidence="3 4" key="1">
    <citation type="journal article" date="2012" name="Genet. Mol. Biol.">
        <title>Analysis of 16S rRNA and mxaF genes revealing insights into Methylobacterium niche-specific plant association.</title>
        <authorList>
            <person name="Dourado M.N."/>
            <person name="Andreote F.D."/>
            <person name="Dini-Andreote F."/>
            <person name="Conti R."/>
            <person name="Araujo J.M."/>
            <person name="Araujo W.L."/>
        </authorList>
    </citation>
    <scope>NUCLEOTIDE SEQUENCE [LARGE SCALE GENOMIC DNA]</scope>
    <source>
        <strain evidence="3 4">TC3-10</strain>
    </source>
</reference>
<proteinExistence type="predicted"/>
<keyword evidence="1 3" id="KW-0378">Hydrolase</keyword>
<evidence type="ECO:0000256" key="1">
    <source>
        <dbReference type="ARBA" id="ARBA00022801"/>
    </source>
</evidence>
<dbReference type="GO" id="GO:0016787">
    <property type="term" value="F:hydrolase activity"/>
    <property type="evidence" value="ECO:0007669"/>
    <property type="project" value="UniProtKB-KW"/>
</dbReference>
<dbReference type="Proteomes" id="UP001355206">
    <property type="component" value="Unassembled WGS sequence"/>
</dbReference>
<dbReference type="PRINTS" id="PR00412">
    <property type="entry name" value="EPOXHYDRLASE"/>
</dbReference>
<sequence length="390" mass="41664">MVTNVLRPLDDAPLPAGIRPRFIEGVNGLRMHVLEAGEAGSGRPLILLVHGFPEIAYSWRKVMPALAAAGYHVVAPDLRGYGRTAAAPVAFADDLAPYRLHNHLLDLLCLMSALKRDTAAALVGHDFGSWVCGYCALARPDLFGMVALMSAPFAGAPALDALAGGLGTPADDPIHAALAALPRPRAHYQLYYASAQAAADMERSPQGLAGFLRAYFHHKSADWAGNRPRALVGWTAETLAELPTYYVMERGRTMPETVAPEMPPRGGADCAWLTEEELAVYAGEYARSGFQGALQGYRCRMDGSLDRDLARFAGRRIEIPLLFVSGARDWGPFQVPGALERMAEAAGAGMLGCHFVAGAGHWVQQEQPQAVADLLLDALGRSRAGSRAGA</sequence>
<evidence type="ECO:0000313" key="4">
    <source>
        <dbReference type="Proteomes" id="UP001355206"/>
    </source>
</evidence>
<dbReference type="Gene3D" id="3.40.50.1820">
    <property type="entry name" value="alpha/beta hydrolase"/>
    <property type="match status" value="1"/>
</dbReference>
<dbReference type="PANTHER" id="PTHR43329">
    <property type="entry name" value="EPOXIDE HYDROLASE"/>
    <property type="match status" value="1"/>
</dbReference>
<evidence type="ECO:0000259" key="2">
    <source>
        <dbReference type="Pfam" id="PF00561"/>
    </source>
</evidence>
<dbReference type="EMBL" id="MLCA01000010">
    <property type="protein sequence ID" value="MEE7492403.1"/>
    <property type="molecule type" value="Genomic_DNA"/>
</dbReference>
<gene>
    <name evidence="3" type="ORF">MOTC310_18750</name>
</gene>
<dbReference type="InterPro" id="IPR029058">
    <property type="entry name" value="AB_hydrolase_fold"/>
</dbReference>
<dbReference type="RefSeq" id="WP_331294735.1">
    <property type="nucleotide sequence ID" value="NZ_MLBR01000028.1"/>
</dbReference>
<keyword evidence="4" id="KW-1185">Reference proteome</keyword>
<accession>A0ABU7TS28</accession>